<name>A0A0V0HJI5_SOLCH</name>
<evidence type="ECO:0000313" key="1">
    <source>
        <dbReference type="EMBL" id="JAP20154.1"/>
    </source>
</evidence>
<dbReference type="PANTHER" id="PTHR33116:SF78">
    <property type="entry name" value="OS12G0587133 PROTEIN"/>
    <property type="match status" value="1"/>
</dbReference>
<reference evidence="1" key="1">
    <citation type="submission" date="2015-12" db="EMBL/GenBank/DDBJ databases">
        <title>Gene expression during late stages of embryo sac development: a critical building block for successful pollen-pistil interactions.</title>
        <authorList>
            <person name="Liu Y."/>
            <person name="Joly V."/>
            <person name="Sabar M."/>
            <person name="Matton D.P."/>
        </authorList>
    </citation>
    <scope>NUCLEOTIDE SEQUENCE</scope>
</reference>
<proteinExistence type="predicted"/>
<dbReference type="PANTHER" id="PTHR33116">
    <property type="entry name" value="REVERSE TRANSCRIPTASE ZINC-BINDING DOMAIN-CONTAINING PROTEIN-RELATED-RELATED"/>
    <property type="match status" value="1"/>
</dbReference>
<protein>
    <submittedName>
        <fullName evidence="1">Putative ovule protein</fullName>
    </submittedName>
</protein>
<dbReference type="EMBL" id="GEDG01019184">
    <property type="protein sequence ID" value="JAP20154.1"/>
    <property type="molecule type" value="Transcribed_RNA"/>
</dbReference>
<organism evidence="1">
    <name type="scientific">Solanum chacoense</name>
    <name type="common">Chaco potato</name>
    <dbReference type="NCBI Taxonomy" id="4108"/>
    <lineage>
        <taxon>Eukaryota</taxon>
        <taxon>Viridiplantae</taxon>
        <taxon>Streptophyta</taxon>
        <taxon>Embryophyta</taxon>
        <taxon>Tracheophyta</taxon>
        <taxon>Spermatophyta</taxon>
        <taxon>Magnoliopsida</taxon>
        <taxon>eudicotyledons</taxon>
        <taxon>Gunneridae</taxon>
        <taxon>Pentapetalae</taxon>
        <taxon>asterids</taxon>
        <taxon>lamiids</taxon>
        <taxon>Solanales</taxon>
        <taxon>Solanaceae</taxon>
        <taxon>Solanoideae</taxon>
        <taxon>Solaneae</taxon>
        <taxon>Solanum</taxon>
    </lineage>
</organism>
<dbReference type="AlphaFoldDB" id="A0A0V0HJI5"/>
<accession>A0A0V0HJI5</accession>
<sequence>MMSIFRVPTNMVDRIDALRRNFLWQGNCYTRKIHLVKWKTVITSKKYGGMGIKNLITQNHSLLMKWLWRFASNEQSLWKK</sequence>